<reference evidence="1" key="1">
    <citation type="submission" date="2022-12" db="EMBL/GenBank/DDBJ databases">
        <title>Paraconexibacter alkalitolerans sp. nov. and Baekduia alba sp. nov., isolated from soil and emended description of the genera Paraconexibacter (Chun et al., 2020) and Baekduia (An et al., 2020).</title>
        <authorList>
            <person name="Vieira S."/>
            <person name="Huber K.J."/>
            <person name="Geppert A."/>
            <person name="Wolf J."/>
            <person name="Neumann-Schaal M."/>
            <person name="Muesken M."/>
            <person name="Overmann J."/>
        </authorList>
    </citation>
    <scope>NUCLEOTIDE SEQUENCE</scope>
    <source>
        <strain evidence="1">AEG42_29</strain>
    </source>
</reference>
<dbReference type="Gene3D" id="3.40.50.1820">
    <property type="entry name" value="alpha/beta hydrolase"/>
    <property type="match status" value="1"/>
</dbReference>
<dbReference type="SUPFAM" id="SSF53474">
    <property type="entry name" value="alpha/beta-Hydrolases"/>
    <property type="match status" value="1"/>
</dbReference>
<name>A0AAU7AZ30_9ACTN</name>
<dbReference type="KEGG" id="parq:DSM112329_03793"/>
<dbReference type="InterPro" id="IPR029058">
    <property type="entry name" value="AB_hydrolase_fold"/>
</dbReference>
<organism evidence="1">
    <name type="scientific">Paraconexibacter sp. AEG42_29</name>
    <dbReference type="NCBI Taxonomy" id="2997339"/>
    <lineage>
        <taxon>Bacteria</taxon>
        <taxon>Bacillati</taxon>
        <taxon>Actinomycetota</taxon>
        <taxon>Thermoleophilia</taxon>
        <taxon>Solirubrobacterales</taxon>
        <taxon>Paraconexibacteraceae</taxon>
        <taxon>Paraconexibacter</taxon>
    </lineage>
</organism>
<evidence type="ECO:0008006" key="2">
    <source>
        <dbReference type="Google" id="ProtNLM"/>
    </source>
</evidence>
<proteinExistence type="predicted"/>
<dbReference type="EMBL" id="CP114014">
    <property type="protein sequence ID" value="XAY06915.1"/>
    <property type="molecule type" value="Genomic_DNA"/>
</dbReference>
<protein>
    <recommendedName>
        <fullName evidence="2">Alpha/beta hydrolase</fullName>
    </recommendedName>
</protein>
<dbReference type="AlphaFoldDB" id="A0AAU7AZ30"/>
<accession>A0AAU7AZ30</accession>
<dbReference type="Pfam" id="PF02089">
    <property type="entry name" value="Palm_thioest"/>
    <property type="match status" value="1"/>
</dbReference>
<evidence type="ECO:0000313" key="1">
    <source>
        <dbReference type="EMBL" id="XAY06915.1"/>
    </source>
</evidence>
<gene>
    <name evidence="1" type="ORF">DSM112329_03793</name>
</gene>
<sequence>MALEEEEARAPARRQLTPVPGGWMGRPLAETRWMLEAWRLMADPVAYGLTVPHGDGRPVLVLPGFLAGDDSLLLLRRWLRIIGYRPQTAGFHFNVDCSDRAVDRIEGVADALAATHGRRIAVIGHSRGGHFTRALAARRPDLVSHAISMGADLQGLFGISSPTRSAVGAARQILTFTGRGREPDCFRARCTCGFIRDYTADFPVDRVRLTSIYSKGDGVVRWERAIVPEADCVEVTGSHIGMMANRKAYRAIAAALAEPERVAVAPATADRAHA</sequence>
<dbReference type="RefSeq" id="WP_354698128.1">
    <property type="nucleotide sequence ID" value="NZ_CP114014.1"/>
</dbReference>